<evidence type="ECO:0000313" key="1">
    <source>
        <dbReference type="EMBL" id="KKN53722.1"/>
    </source>
</evidence>
<sequence length="103" mass="11363">MTEETKAKIKAAHLKRVQDDPAVGARLKAIANDPAMKFARSTKMRALWANPAWRAEQLAKMAVRNEAITAEAPAPAKKKRIITEAQKLKYAATRKAKRAAAKI</sequence>
<comment type="caution">
    <text evidence="1">The sequence shown here is derived from an EMBL/GenBank/DDBJ whole genome shotgun (WGS) entry which is preliminary data.</text>
</comment>
<protein>
    <submittedName>
        <fullName evidence="1">Uncharacterized protein</fullName>
    </submittedName>
</protein>
<organism evidence="1">
    <name type="scientific">marine sediment metagenome</name>
    <dbReference type="NCBI Taxonomy" id="412755"/>
    <lineage>
        <taxon>unclassified sequences</taxon>
        <taxon>metagenomes</taxon>
        <taxon>ecological metagenomes</taxon>
    </lineage>
</organism>
<reference evidence="1" key="1">
    <citation type="journal article" date="2015" name="Nature">
        <title>Complex archaea that bridge the gap between prokaryotes and eukaryotes.</title>
        <authorList>
            <person name="Spang A."/>
            <person name="Saw J.H."/>
            <person name="Jorgensen S.L."/>
            <person name="Zaremba-Niedzwiedzka K."/>
            <person name="Martijn J."/>
            <person name="Lind A.E."/>
            <person name="van Eijk R."/>
            <person name="Schleper C."/>
            <person name="Guy L."/>
            <person name="Ettema T.J."/>
        </authorList>
    </citation>
    <scope>NUCLEOTIDE SEQUENCE</scope>
</reference>
<name>A0A0F9RUV5_9ZZZZ</name>
<proteinExistence type="predicted"/>
<accession>A0A0F9RUV5</accession>
<dbReference type="EMBL" id="LAZR01000959">
    <property type="protein sequence ID" value="KKN53722.1"/>
    <property type="molecule type" value="Genomic_DNA"/>
</dbReference>
<gene>
    <name evidence="1" type="ORF">LCGC14_0599770</name>
</gene>
<dbReference type="AlphaFoldDB" id="A0A0F9RUV5"/>